<proteinExistence type="predicted"/>
<keyword evidence="2" id="KW-1185">Reference proteome</keyword>
<accession>A0ABP3IWA5</accession>
<comment type="caution">
    <text evidence="1">The sequence shown here is derived from an EMBL/GenBank/DDBJ whole genome shotgun (WGS) entry which is preliminary data.</text>
</comment>
<evidence type="ECO:0000313" key="2">
    <source>
        <dbReference type="Proteomes" id="UP001500879"/>
    </source>
</evidence>
<reference evidence="2" key="1">
    <citation type="journal article" date="2019" name="Int. J. Syst. Evol. Microbiol.">
        <title>The Global Catalogue of Microorganisms (GCM) 10K type strain sequencing project: providing services to taxonomists for standard genome sequencing and annotation.</title>
        <authorList>
            <consortium name="The Broad Institute Genomics Platform"/>
            <consortium name="The Broad Institute Genome Sequencing Center for Infectious Disease"/>
            <person name="Wu L."/>
            <person name="Ma J."/>
        </authorList>
    </citation>
    <scope>NUCLEOTIDE SEQUENCE [LARGE SCALE GENOMIC DNA]</scope>
    <source>
        <strain evidence="2">JCM 4788</strain>
    </source>
</reference>
<name>A0ABP3IWA5_9ACTN</name>
<dbReference type="Proteomes" id="UP001500879">
    <property type="component" value="Unassembled WGS sequence"/>
</dbReference>
<evidence type="ECO:0008006" key="3">
    <source>
        <dbReference type="Google" id="ProtNLM"/>
    </source>
</evidence>
<sequence>MNIGSAWLLNTVNGEGGQSRLDTRLSPLGTMAPSGTLSSRPGVIPGSADGTRYTDGLWVDTNGTGMSTKVNPGRAVIQGSAAAGAYPVYVPEFTSITFADGDAGNPRVDLVVLRVYDDQQDASGKTGALIEIVQGVPAAVPTAPAVPPASLPLAEVFVKARASAGTGGIDWKSAVTSRRQPTVAVGGIIPAGGPSFDGAYPGQYRDSGKRLQRWDGQVWKDLRPTWQKYEPVWGAEDGKFAPQLGNGSVTGRYIQDGPHVEFYASLKIGKTSKWGGANQNGNWFLTLPLPPSTAMPGNFRARTGANGGAYYFGGCFIYTTTSTDRFTTPVAAGTGVARGWSCSAPDGRASGTWVDGDHPAAPEEGSWYEVWGTYEVDA</sequence>
<protein>
    <recommendedName>
        <fullName evidence="3">Minor tail protein</fullName>
    </recommendedName>
</protein>
<gene>
    <name evidence="1" type="ORF">GCM10010357_59850</name>
</gene>
<organism evidence="1 2">
    <name type="scientific">Streptomyces luteireticuli</name>
    <dbReference type="NCBI Taxonomy" id="173858"/>
    <lineage>
        <taxon>Bacteria</taxon>
        <taxon>Bacillati</taxon>
        <taxon>Actinomycetota</taxon>
        <taxon>Actinomycetes</taxon>
        <taxon>Kitasatosporales</taxon>
        <taxon>Streptomycetaceae</taxon>
        <taxon>Streptomyces</taxon>
    </lineage>
</organism>
<dbReference type="EMBL" id="BAAABX010000063">
    <property type="protein sequence ID" value="GAA0430196.1"/>
    <property type="molecule type" value="Genomic_DNA"/>
</dbReference>
<evidence type="ECO:0000313" key="1">
    <source>
        <dbReference type="EMBL" id="GAA0430196.1"/>
    </source>
</evidence>
<dbReference type="RefSeq" id="WP_344031084.1">
    <property type="nucleotide sequence ID" value="NZ_BAAABX010000063.1"/>
</dbReference>